<dbReference type="GO" id="GO:0005840">
    <property type="term" value="C:ribosome"/>
    <property type="evidence" value="ECO:0007669"/>
    <property type="project" value="UniProtKB-KW"/>
</dbReference>
<protein>
    <submittedName>
        <fullName evidence="2">30S ribosomal protein S16</fullName>
    </submittedName>
</protein>
<comment type="caution">
    <text evidence="2">The sequence shown here is derived from an EMBL/GenBank/DDBJ whole genome shotgun (WGS) entry which is preliminary data.</text>
</comment>
<feature type="compositionally biased region" description="Basic and acidic residues" evidence="1">
    <location>
        <begin position="1"/>
        <end position="15"/>
    </location>
</feature>
<evidence type="ECO:0000313" key="3">
    <source>
        <dbReference type="Proteomes" id="UP000471082"/>
    </source>
</evidence>
<dbReference type="EMBL" id="JAAGYU010002352">
    <property type="protein sequence ID" value="NEL81212.1"/>
    <property type="molecule type" value="Genomic_DNA"/>
</dbReference>
<organism evidence="2 3">
    <name type="scientific">Xanthomonas perforans</name>
    <dbReference type="NCBI Taxonomy" id="442694"/>
    <lineage>
        <taxon>Bacteria</taxon>
        <taxon>Pseudomonadati</taxon>
        <taxon>Pseudomonadota</taxon>
        <taxon>Gammaproteobacteria</taxon>
        <taxon>Lysobacterales</taxon>
        <taxon>Lysobacteraceae</taxon>
        <taxon>Xanthomonas</taxon>
    </lineage>
</organism>
<evidence type="ECO:0000256" key="1">
    <source>
        <dbReference type="SAM" id="MobiDB-lite"/>
    </source>
</evidence>
<proteinExistence type="predicted"/>
<reference evidence="2 3" key="1">
    <citation type="submission" date="2019-11" db="EMBL/GenBank/DDBJ databases">
        <title>Genome-resolved metagenomics to study the prevalence of co-infection and intraspecific heterogeneity among plant pathogen metapopulations.</title>
        <authorList>
            <person name="Newberry E."/>
            <person name="Bhandari R."/>
            <person name="Kemble J."/>
            <person name="Sikora E."/>
            <person name="Potnis N."/>
        </authorList>
    </citation>
    <scope>NUCLEOTIDE SEQUENCE [LARGE SCALE GENOMIC DNA]</scope>
    <source>
        <strain evidence="2">Xp_Tom_Tuscaloosa_18b</strain>
    </source>
</reference>
<gene>
    <name evidence="2" type="primary">rpsP</name>
    <name evidence="2" type="ORF">G3W61_33685</name>
</gene>
<keyword evidence="2" id="KW-0687">Ribonucleoprotein</keyword>
<accession>A0A7X5N4N5</accession>
<feature type="region of interest" description="Disordered" evidence="1">
    <location>
        <begin position="1"/>
        <end position="22"/>
    </location>
</feature>
<feature type="non-terminal residue" evidence="2">
    <location>
        <position position="1"/>
    </location>
</feature>
<dbReference type="Proteomes" id="UP000471082">
    <property type="component" value="Unassembled WGS sequence"/>
</dbReference>
<evidence type="ECO:0000313" key="2">
    <source>
        <dbReference type="EMBL" id="NEL81212.1"/>
    </source>
</evidence>
<dbReference type="AlphaFoldDB" id="A0A7X5N4N5"/>
<name>A0A7X5N4N5_XANPE</name>
<sequence length="22" mass="2392">AQLTDKVRNLYREASKSQAAAA</sequence>
<keyword evidence="2" id="KW-0689">Ribosomal protein</keyword>